<reference evidence="1 2" key="1">
    <citation type="submission" date="2024-03" db="EMBL/GenBank/DDBJ databases">
        <title>Adaptation during the transition from Ophiocordyceps entomopathogen to insect associate is accompanied by gene loss and intensified selection.</title>
        <authorList>
            <person name="Ward C.M."/>
            <person name="Onetto C.A."/>
            <person name="Borneman A.R."/>
        </authorList>
    </citation>
    <scope>NUCLEOTIDE SEQUENCE [LARGE SCALE GENOMIC DNA]</scope>
    <source>
        <strain evidence="1">AWRI1</strain>
        <tissue evidence="1">Single Adult Female</tissue>
    </source>
</reference>
<dbReference type="AlphaFoldDB" id="A0AAN9TIC7"/>
<organism evidence="1 2">
    <name type="scientific">Parthenolecanium corni</name>
    <dbReference type="NCBI Taxonomy" id="536013"/>
    <lineage>
        <taxon>Eukaryota</taxon>
        <taxon>Metazoa</taxon>
        <taxon>Ecdysozoa</taxon>
        <taxon>Arthropoda</taxon>
        <taxon>Hexapoda</taxon>
        <taxon>Insecta</taxon>
        <taxon>Pterygota</taxon>
        <taxon>Neoptera</taxon>
        <taxon>Paraneoptera</taxon>
        <taxon>Hemiptera</taxon>
        <taxon>Sternorrhyncha</taxon>
        <taxon>Coccoidea</taxon>
        <taxon>Coccidae</taxon>
        <taxon>Parthenolecanium</taxon>
    </lineage>
</organism>
<dbReference type="Proteomes" id="UP001367676">
    <property type="component" value="Unassembled WGS sequence"/>
</dbReference>
<comment type="caution">
    <text evidence="1">The sequence shown here is derived from an EMBL/GenBank/DDBJ whole genome shotgun (WGS) entry which is preliminary data.</text>
</comment>
<evidence type="ECO:0000313" key="2">
    <source>
        <dbReference type="Proteomes" id="UP001367676"/>
    </source>
</evidence>
<keyword evidence="2" id="KW-1185">Reference proteome</keyword>
<name>A0AAN9TIC7_9HEMI</name>
<evidence type="ECO:0000313" key="1">
    <source>
        <dbReference type="EMBL" id="KAK7590741.1"/>
    </source>
</evidence>
<sequence>MGKLSLQVSLIRRDLNSPIKLGWHTHREKLKFKKSDNTAQFKLMTMYIPDYRNTLVNQDLVQKDLRKKNIQWFFIPAKAARNTKKHKSDAYERRLCPASGDAELRALIPAHFLRANLGSYKNQEEVQTNATSRAHNLCSFLRQDYQFNKQIWLQWRQLCLTYSRDVTPNNFPNQYQTSPYKPNIGDLVHIRSVTLEVSDPTDAPSIMGEWPDAPARDTYAHVVAHVLAGILRGYCSSARETGDVLFEETAV</sequence>
<dbReference type="EMBL" id="JBBCAQ010000022">
    <property type="protein sequence ID" value="KAK7590741.1"/>
    <property type="molecule type" value="Genomic_DNA"/>
</dbReference>
<protein>
    <submittedName>
        <fullName evidence="1">Uncharacterized protein</fullName>
    </submittedName>
</protein>
<gene>
    <name evidence="1" type="ORF">V9T40_002354</name>
</gene>
<proteinExistence type="predicted"/>
<accession>A0AAN9TIC7</accession>